<dbReference type="PANTHER" id="PTHR40705:SF2">
    <property type="entry name" value="DUF1743 DOMAIN-CONTAINING PROTEIN"/>
    <property type="match status" value="1"/>
</dbReference>
<evidence type="ECO:0000259" key="1">
    <source>
        <dbReference type="Pfam" id="PF22641"/>
    </source>
</evidence>
<name>A0AAF0FYX0_9EURY</name>
<dbReference type="Gene3D" id="3.30.70.2200">
    <property type="match status" value="1"/>
</dbReference>
<dbReference type="RefSeq" id="WP_278099862.1">
    <property type="nucleotide sequence ID" value="NZ_CP091092.1"/>
</dbReference>
<gene>
    <name evidence="2" type="ORF">L1994_01105</name>
</gene>
<feature type="domain" description="TiaS-like TCKD" evidence="1">
    <location>
        <begin position="167"/>
        <end position="226"/>
    </location>
</feature>
<accession>A0AAF0FYX0</accession>
<dbReference type="Proteomes" id="UP001218895">
    <property type="component" value="Chromosome"/>
</dbReference>
<dbReference type="InterPro" id="IPR053870">
    <property type="entry name" value="TiaS-like_TCKD"/>
</dbReference>
<reference evidence="2" key="1">
    <citation type="submission" date="2022-01" db="EMBL/GenBank/DDBJ databases">
        <title>Complete genome of Methanomicrobium antiquum DSM 21220.</title>
        <authorList>
            <person name="Chen S.-C."/>
            <person name="You Y.-T."/>
            <person name="Zhou Y.-Z."/>
            <person name="Lai M.-C."/>
        </authorList>
    </citation>
    <scope>NUCLEOTIDE SEQUENCE</scope>
    <source>
        <strain evidence="2">DSM 21220</strain>
    </source>
</reference>
<evidence type="ECO:0000313" key="2">
    <source>
        <dbReference type="EMBL" id="WFN37024.1"/>
    </source>
</evidence>
<sequence>MSSIKNPDRKIDSGEAGKKGGNGEIYLKNPYTVTYPEIIGIASEDGAFAEIIERFDCIGGAMWTNKHYTKSPLVKSSKFIGNTQRFMCKTGKAVLDLQGSYFPAGISSVSVEDDEISVTYIGMGGGGVGASICRSSAGGVLRHKSDPCGGGKVAGSTIWLPRMKRVVIGLDDTDTPEEGATWTLAHNISKAVEDKKSRYLSHTITQLFPVPYRTKNCVAIACEFASADPKSLIDRFEAYVSKYTLSEKTGLCAYIGFDTSPLLNYGKAVKKGEVTLQDFEKIREFLEIRIEGRGIIGAAAAISYYTNYEEALLI</sequence>
<organism evidence="2 3">
    <name type="scientific">Methanomicrobium antiquum</name>
    <dbReference type="NCBI Taxonomy" id="487686"/>
    <lineage>
        <taxon>Archaea</taxon>
        <taxon>Methanobacteriati</taxon>
        <taxon>Methanobacteriota</taxon>
        <taxon>Stenosarchaea group</taxon>
        <taxon>Methanomicrobia</taxon>
        <taxon>Methanomicrobiales</taxon>
        <taxon>Methanomicrobiaceae</taxon>
        <taxon>Methanomicrobium</taxon>
    </lineage>
</organism>
<dbReference type="Pfam" id="PF22641">
    <property type="entry name" value="TiaS_TCKD"/>
    <property type="match status" value="1"/>
</dbReference>
<dbReference type="GeneID" id="79948950"/>
<dbReference type="InterPro" id="IPR017674">
    <property type="entry name" value="Methan_mark_11"/>
</dbReference>
<keyword evidence="3" id="KW-1185">Reference proteome</keyword>
<evidence type="ECO:0000313" key="3">
    <source>
        <dbReference type="Proteomes" id="UP001218895"/>
    </source>
</evidence>
<dbReference type="AlphaFoldDB" id="A0AAF0FYX0"/>
<dbReference type="NCBIfam" id="TIGR03280">
    <property type="entry name" value="methan_mark_11"/>
    <property type="match status" value="1"/>
</dbReference>
<dbReference type="KEGG" id="manq:L1994_01105"/>
<protein>
    <recommendedName>
        <fullName evidence="1">TiaS-like TCKD domain-containing protein</fullName>
    </recommendedName>
</protein>
<dbReference type="PANTHER" id="PTHR40705">
    <property type="entry name" value="TRNA(ILE2) 2-AGMATINYLCYTIDINE SYNTHETASE TIAS"/>
    <property type="match status" value="1"/>
</dbReference>
<dbReference type="EMBL" id="CP091092">
    <property type="protein sequence ID" value="WFN37024.1"/>
    <property type="molecule type" value="Genomic_DNA"/>
</dbReference>
<proteinExistence type="predicted"/>